<protein>
    <submittedName>
        <fullName evidence="1">Uncharacterized protein</fullName>
    </submittedName>
</protein>
<reference evidence="1 3" key="1">
    <citation type="submission" date="2024-11" db="EMBL/GenBank/DDBJ databases">
        <title>Chromosome-level genome assembly of Eucalyptus globulus Labill. provides insights into its genome evolution.</title>
        <authorList>
            <person name="Li X."/>
        </authorList>
    </citation>
    <scope>NUCLEOTIDE SEQUENCE [LARGE SCALE GENOMIC DNA]</scope>
    <source>
        <strain evidence="1">CL2024</strain>
        <tissue evidence="1">Fresh tender leaves</tissue>
    </source>
</reference>
<dbReference type="EMBL" id="JBJKBG010000005">
    <property type="protein sequence ID" value="KAL3738581.1"/>
    <property type="molecule type" value="Genomic_DNA"/>
</dbReference>
<evidence type="ECO:0000313" key="1">
    <source>
        <dbReference type="EMBL" id="KAL3738581.1"/>
    </source>
</evidence>
<comment type="caution">
    <text evidence="1">The sequence shown here is derived from an EMBL/GenBank/DDBJ whole genome shotgun (WGS) entry which is preliminary data.</text>
</comment>
<proteinExistence type="predicted"/>
<dbReference type="Proteomes" id="UP001634007">
    <property type="component" value="Unassembled WGS sequence"/>
</dbReference>
<evidence type="ECO:0000313" key="2">
    <source>
        <dbReference type="EMBL" id="KAL3738582.1"/>
    </source>
</evidence>
<keyword evidence="3" id="KW-1185">Reference proteome</keyword>
<dbReference type="AlphaFoldDB" id="A0ABD3KNC3"/>
<evidence type="ECO:0000313" key="3">
    <source>
        <dbReference type="Proteomes" id="UP001634007"/>
    </source>
</evidence>
<accession>A0ABD3KNC3</accession>
<gene>
    <name evidence="1" type="ORF">ACJRO7_020022</name>
    <name evidence="2" type="ORF">ACJRO7_020023</name>
</gene>
<name>A0ABD3KNC3_EUCGL</name>
<organism evidence="1 3">
    <name type="scientific">Eucalyptus globulus</name>
    <name type="common">Tasmanian blue gum</name>
    <dbReference type="NCBI Taxonomy" id="34317"/>
    <lineage>
        <taxon>Eukaryota</taxon>
        <taxon>Viridiplantae</taxon>
        <taxon>Streptophyta</taxon>
        <taxon>Embryophyta</taxon>
        <taxon>Tracheophyta</taxon>
        <taxon>Spermatophyta</taxon>
        <taxon>Magnoliopsida</taxon>
        <taxon>eudicotyledons</taxon>
        <taxon>Gunneridae</taxon>
        <taxon>Pentapetalae</taxon>
        <taxon>rosids</taxon>
        <taxon>malvids</taxon>
        <taxon>Myrtales</taxon>
        <taxon>Myrtaceae</taxon>
        <taxon>Myrtoideae</taxon>
        <taxon>Eucalypteae</taxon>
        <taxon>Eucalyptus</taxon>
    </lineage>
</organism>
<sequence length="80" mass="8470">MAGEVTGAQTRGRVGDPHLDLGRGCNSLPPSPCFWLARVTNPHQGTRDLAGHGRYPTGNGAVARGEGGPVALSYIFFFQF</sequence>
<dbReference type="EMBL" id="JBJKBG010000005">
    <property type="protein sequence ID" value="KAL3738582.1"/>
    <property type="molecule type" value="Genomic_DNA"/>
</dbReference>